<comment type="subcellular location">
    <subcellularLocation>
        <location evidence="2">Golgi apparatus</location>
        <location evidence="2">trans-Golgi network</location>
    </subcellularLocation>
</comment>
<dbReference type="PANTHER" id="PTHR15954">
    <property type="entry name" value="VACUOLAR PROTEIN SORTING-ASSOCIATED PROTEIN 51 HOMOLOG"/>
    <property type="match status" value="1"/>
</dbReference>
<dbReference type="GO" id="GO:0000938">
    <property type="term" value="C:GARP complex"/>
    <property type="evidence" value="ECO:0007669"/>
    <property type="project" value="UniProtKB-UniRule"/>
</dbReference>
<comment type="function">
    <text evidence="2">Acts as component of the GARP complex that is involved in retrograde transport from early and late endosomes to the trans-Golgi network (TGN).</text>
</comment>
<keyword evidence="2" id="KW-0653">Protein transport</keyword>
<comment type="subunit">
    <text evidence="2">Component of the Golgi-associated retrograde protein (GARP) complex.</text>
</comment>
<feature type="compositionally biased region" description="Acidic residues" evidence="3">
    <location>
        <begin position="355"/>
        <end position="367"/>
    </location>
</feature>
<keyword evidence="2" id="KW-0445">Lipid transport</keyword>
<name>A0A7S2RV16_9STRA</name>
<proteinExistence type="inferred from homology"/>
<dbReference type="GO" id="GO:0015031">
    <property type="term" value="P:protein transport"/>
    <property type="evidence" value="ECO:0007669"/>
    <property type="project" value="UniProtKB-UniRule"/>
</dbReference>
<evidence type="ECO:0000256" key="2">
    <source>
        <dbReference type="RuleBase" id="RU368010"/>
    </source>
</evidence>
<feature type="region of interest" description="Disordered" evidence="3">
    <location>
        <begin position="345"/>
        <end position="367"/>
    </location>
</feature>
<reference evidence="4" key="1">
    <citation type="submission" date="2021-01" db="EMBL/GenBank/DDBJ databases">
        <authorList>
            <person name="Corre E."/>
            <person name="Pelletier E."/>
            <person name="Niang G."/>
            <person name="Scheremetjew M."/>
            <person name="Finn R."/>
            <person name="Kale V."/>
            <person name="Holt S."/>
            <person name="Cochrane G."/>
            <person name="Meng A."/>
            <person name="Brown T."/>
            <person name="Cohen L."/>
        </authorList>
    </citation>
    <scope>NUCLEOTIDE SEQUENCE</scope>
    <source>
        <strain evidence="4">NY070348D</strain>
    </source>
</reference>
<dbReference type="GO" id="GO:0048193">
    <property type="term" value="P:Golgi vesicle transport"/>
    <property type="evidence" value="ECO:0007669"/>
    <property type="project" value="TreeGrafter"/>
</dbReference>
<dbReference type="AlphaFoldDB" id="A0A7S2RV16"/>
<dbReference type="GO" id="GO:0042147">
    <property type="term" value="P:retrograde transport, endosome to Golgi"/>
    <property type="evidence" value="ECO:0007669"/>
    <property type="project" value="UniProtKB-UniRule"/>
</dbReference>
<keyword evidence="2" id="KW-0333">Golgi apparatus</keyword>
<dbReference type="EMBL" id="HBHK01011636">
    <property type="protein sequence ID" value="CAD9681490.1"/>
    <property type="molecule type" value="Transcribed_RNA"/>
</dbReference>
<dbReference type="GO" id="GO:1990745">
    <property type="term" value="C:EARP complex"/>
    <property type="evidence" value="ECO:0007669"/>
    <property type="project" value="TreeGrafter"/>
</dbReference>
<dbReference type="Pfam" id="PF08700">
    <property type="entry name" value="VPS51_Exo84_N"/>
    <property type="match status" value="1"/>
</dbReference>
<comment type="similarity">
    <text evidence="1 2">Belongs to the VPS51 family.</text>
</comment>
<dbReference type="InterPro" id="IPR014812">
    <property type="entry name" value="Vps51"/>
</dbReference>
<dbReference type="GO" id="GO:0032456">
    <property type="term" value="P:endocytic recycling"/>
    <property type="evidence" value="ECO:0007669"/>
    <property type="project" value="TreeGrafter"/>
</dbReference>
<dbReference type="GO" id="GO:0006869">
    <property type="term" value="P:lipid transport"/>
    <property type="evidence" value="ECO:0007669"/>
    <property type="project" value="UniProtKB-UniRule"/>
</dbReference>
<feature type="region of interest" description="Disordered" evidence="3">
    <location>
        <begin position="646"/>
        <end position="680"/>
    </location>
</feature>
<evidence type="ECO:0000256" key="3">
    <source>
        <dbReference type="SAM" id="MobiDB-lite"/>
    </source>
</evidence>
<dbReference type="GO" id="GO:0007030">
    <property type="term" value="P:Golgi organization"/>
    <property type="evidence" value="ECO:0007669"/>
    <property type="project" value="UniProtKB-UniRule"/>
</dbReference>
<organism evidence="4">
    <name type="scientific">Mucochytrium quahogii</name>
    <dbReference type="NCBI Taxonomy" id="96639"/>
    <lineage>
        <taxon>Eukaryota</taxon>
        <taxon>Sar</taxon>
        <taxon>Stramenopiles</taxon>
        <taxon>Bigyra</taxon>
        <taxon>Labyrinthulomycetes</taxon>
        <taxon>Thraustochytrida</taxon>
        <taxon>Thraustochytriidae</taxon>
        <taxon>Mucochytrium</taxon>
    </lineage>
</organism>
<accession>A0A7S2RV16</accession>
<sequence length="798" mass="90943">MDRMKTLLESYYGVDEGPGVDSGNASNLDSANFNPETFVKAQLSSAGFSELLKNDDEMVQEIRTLDADMQLLVYDNYSKFISATDTIRSMKSKVDEIESEMSTLVSKVDKIQVSAVDINDRMYPKRSKIEKLVRLQNLIRKLNFLFELPLRLKQCIEMDAPGQAVFYYTRAIPILQGHREVASFASIEHESMEIMSSLRGSLRKQVRNADTDASKFNESMTLLLKLSKMVDVEQTEDCCQLSDDFISWHENDFKRRVDEIKRDQSKMSLEDFVKRMCSNVLDALAENCKLYTELFVDTEAKDEDEENNRTVFRISLEEFAKPVVNSFLATIRDRVVEDDVSFHQESERRIGNGDAADEDDDEDAVTEDEEEYHPLLGALNTLIFRVKKVDIGSFVKLPGTLADRTTEIVEHAIRKQVILAFEILRERVTDQIKELYAQCEGEDVTSVLDLVAGFSSAMEKDMATTMSELDTLVESASDILEDMSAIFDNLIKFQLRHWVLWLANALECSCDPYNPQRISPGNEGQLTLGNDKSERAKIMVHMPVHFTTNPTFVLVLVCVAQEFKLSLRKSPYTVAGLTELLSELDSTKDRLLVKYVEFWGRKICKEMRLSMHQPPTNWTGMEEPKKVRDIAINIIKAIVDLKKQVKTCTNEPDTPSDEATPPAPPAQQNRYRRHNSQSQSNVHLDIERIFSQKYQIIDTVAFTSDAVAIGVLKIVLKTMFENMRQSTFSTHGFQQVEVDTFFLRSILPVIVEDTSVISSLLTQIMTACRDRCFEPVPADQANIEKYCRVARENLQISL</sequence>
<evidence type="ECO:0000256" key="1">
    <source>
        <dbReference type="ARBA" id="ARBA00006080"/>
    </source>
</evidence>
<dbReference type="GO" id="GO:0016020">
    <property type="term" value="C:membrane"/>
    <property type="evidence" value="ECO:0007669"/>
    <property type="project" value="TreeGrafter"/>
</dbReference>
<dbReference type="GO" id="GO:0005829">
    <property type="term" value="C:cytosol"/>
    <property type="evidence" value="ECO:0007669"/>
    <property type="project" value="GOC"/>
</dbReference>
<dbReference type="PANTHER" id="PTHR15954:SF4">
    <property type="entry name" value="VACUOLAR PROTEIN SORTING-ASSOCIATED PROTEIN 51 HOMOLOG"/>
    <property type="match status" value="1"/>
</dbReference>
<protein>
    <recommendedName>
        <fullName evidence="2">Vacuolar protein sorting-associated protein 51 homolog</fullName>
    </recommendedName>
</protein>
<evidence type="ECO:0000313" key="4">
    <source>
        <dbReference type="EMBL" id="CAD9681490.1"/>
    </source>
</evidence>
<keyword evidence="2" id="KW-0813">Transport</keyword>
<dbReference type="GO" id="GO:0007041">
    <property type="term" value="P:lysosomal transport"/>
    <property type="evidence" value="ECO:0007669"/>
    <property type="project" value="TreeGrafter"/>
</dbReference>
<gene>
    <name evidence="4" type="ORF">QSP1433_LOCUS7313</name>
</gene>